<proteinExistence type="predicted"/>
<feature type="region of interest" description="Disordered" evidence="1">
    <location>
        <begin position="34"/>
        <end position="53"/>
    </location>
</feature>
<evidence type="ECO:0000313" key="3">
    <source>
        <dbReference type="Proteomes" id="UP001424441"/>
    </source>
</evidence>
<dbReference type="Proteomes" id="UP001424441">
    <property type="component" value="Unassembled WGS sequence"/>
</dbReference>
<evidence type="ECO:0000256" key="1">
    <source>
        <dbReference type="SAM" id="MobiDB-lite"/>
    </source>
</evidence>
<organism evidence="2 3">
    <name type="scientific">Paenochrobactrum glaciei</name>
    <dbReference type="NCBI Taxonomy" id="486407"/>
    <lineage>
        <taxon>Bacteria</taxon>
        <taxon>Pseudomonadati</taxon>
        <taxon>Pseudomonadota</taxon>
        <taxon>Alphaproteobacteria</taxon>
        <taxon>Hyphomicrobiales</taxon>
        <taxon>Brucellaceae</taxon>
        <taxon>Paenochrobactrum</taxon>
    </lineage>
</organism>
<dbReference type="RefSeq" id="WP_343807555.1">
    <property type="nucleotide sequence ID" value="NZ_BAAADE010000010.1"/>
</dbReference>
<dbReference type="EMBL" id="BAAADE010000010">
    <property type="protein sequence ID" value="GAA0613236.1"/>
    <property type="molecule type" value="Genomic_DNA"/>
</dbReference>
<comment type="caution">
    <text evidence="2">The sequence shown here is derived from an EMBL/GenBank/DDBJ whole genome shotgun (WGS) entry which is preliminary data.</text>
</comment>
<protein>
    <submittedName>
        <fullName evidence="2">Uncharacterized protein</fullName>
    </submittedName>
</protein>
<accession>A0ABP3RMF3</accession>
<gene>
    <name evidence="2" type="ORF">GCM10008943_30770</name>
</gene>
<sequence length="588" mass="60377">MPIVKMPDGTQVRFPDDMPREQIRDMIASKFPDAAQKVQPQANRDGTYGQVPEGMVLNPATGQMEDMRSPANPNIPQGGANALGLGIGQGAGFNLLDEAAAGLTIPFGGNYDYNLARMREAERRASEEHPVAYYGGQVGGAIGTGIGLAKGGLSATNAAINSGARLPAVALASGAEGAALGAGYGFGAGEGGEGRLQGARDAGVLGFGVGFATPYAIHGASKAFQKVRSPFAASPERTAAAHFLEGEGIPLTAGQKTGSRGLRYAESELGGGRTADIMAEQGRAFTDAAMRRAGGSGLADEDSLRALQSRLSKGFEGISKRNNMTADGDLLRDMLGTLQEYNKVLPSEQKQILGGVVQDVGERIKAGGGMMSGSEYQSIRSRLTKRAFNARGSDNELADAYRGIRNALDSAMERSVSGVDAGVWKELRRQYGNSKVLMKAAKGGGEEAALGIISPARLRMAASSGNGDAYVLGNTDFSQLAKAGQAAMTPLPDSGTASRLATRGLMSLPAGMGAIAGGATGDVMTGLAGAAAGAAVPKVAGKILMSDTAQRYLANQIARSPMTAESRTLLNALFNAQGGLMAGRLATP</sequence>
<evidence type="ECO:0000313" key="2">
    <source>
        <dbReference type="EMBL" id="GAA0613236.1"/>
    </source>
</evidence>
<reference evidence="3" key="1">
    <citation type="journal article" date="2019" name="Int. J. Syst. Evol. Microbiol.">
        <title>The Global Catalogue of Microorganisms (GCM) 10K type strain sequencing project: providing services to taxonomists for standard genome sequencing and annotation.</title>
        <authorList>
            <consortium name="The Broad Institute Genomics Platform"/>
            <consortium name="The Broad Institute Genome Sequencing Center for Infectious Disease"/>
            <person name="Wu L."/>
            <person name="Ma J."/>
        </authorList>
    </citation>
    <scope>NUCLEOTIDE SEQUENCE [LARGE SCALE GENOMIC DNA]</scope>
    <source>
        <strain evidence="3">JCM 15115</strain>
    </source>
</reference>
<keyword evidence="3" id="KW-1185">Reference proteome</keyword>
<name>A0ABP3RMF3_9HYPH</name>